<feature type="transmembrane region" description="Helical" evidence="6">
    <location>
        <begin position="283"/>
        <end position="310"/>
    </location>
</feature>
<dbReference type="EMBL" id="LCLG01000002">
    <property type="protein sequence ID" value="KKU12341.1"/>
    <property type="molecule type" value="Genomic_DNA"/>
</dbReference>
<evidence type="ECO:0008006" key="9">
    <source>
        <dbReference type="Google" id="ProtNLM"/>
    </source>
</evidence>
<name>A0A0G1MVK2_9BACT</name>
<feature type="transmembrane region" description="Helical" evidence="6">
    <location>
        <begin position="31"/>
        <end position="49"/>
    </location>
</feature>
<feature type="transmembrane region" description="Helical" evidence="6">
    <location>
        <begin position="61"/>
        <end position="82"/>
    </location>
</feature>
<comment type="similarity">
    <text evidence="2">Belongs to the autoinducer-2 exporter (AI-2E) (TC 2.A.86) family.</text>
</comment>
<dbReference type="GO" id="GO:0055085">
    <property type="term" value="P:transmembrane transport"/>
    <property type="evidence" value="ECO:0007669"/>
    <property type="project" value="TreeGrafter"/>
</dbReference>
<comment type="subcellular location">
    <subcellularLocation>
        <location evidence="1">Membrane</location>
        <topology evidence="1">Multi-pass membrane protein</topology>
    </subcellularLocation>
</comment>
<proteinExistence type="inferred from homology"/>
<gene>
    <name evidence="7" type="ORF">UX19_C0002G0048</name>
</gene>
<reference evidence="7 8" key="1">
    <citation type="journal article" date="2015" name="Nature">
        <title>rRNA introns, odd ribosomes, and small enigmatic genomes across a large radiation of phyla.</title>
        <authorList>
            <person name="Brown C.T."/>
            <person name="Hug L.A."/>
            <person name="Thomas B.C."/>
            <person name="Sharon I."/>
            <person name="Castelle C.J."/>
            <person name="Singh A."/>
            <person name="Wilkins M.J."/>
            <person name="Williams K.H."/>
            <person name="Banfield J.F."/>
        </authorList>
    </citation>
    <scope>NUCLEOTIDE SEQUENCE [LARGE SCALE GENOMIC DNA]</scope>
</reference>
<dbReference type="GO" id="GO:0016020">
    <property type="term" value="C:membrane"/>
    <property type="evidence" value="ECO:0007669"/>
    <property type="project" value="UniProtKB-SubCell"/>
</dbReference>
<evidence type="ECO:0000256" key="6">
    <source>
        <dbReference type="SAM" id="Phobius"/>
    </source>
</evidence>
<evidence type="ECO:0000256" key="5">
    <source>
        <dbReference type="ARBA" id="ARBA00023136"/>
    </source>
</evidence>
<comment type="caution">
    <text evidence="7">The sequence shown here is derived from an EMBL/GenBank/DDBJ whole genome shotgun (WGS) entry which is preliminary data.</text>
</comment>
<evidence type="ECO:0000256" key="3">
    <source>
        <dbReference type="ARBA" id="ARBA00022692"/>
    </source>
</evidence>
<feature type="transmembrane region" description="Helical" evidence="6">
    <location>
        <begin position="7"/>
        <end position="25"/>
    </location>
</feature>
<keyword evidence="3 6" id="KW-0812">Transmembrane</keyword>
<evidence type="ECO:0000313" key="8">
    <source>
        <dbReference type="Proteomes" id="UP000034653"/>
    </source>
</evidence>
<keyword evidence="4 6" id="KW-1133">Transmembrane helix</keyword>
<evidence type="ECO:0000313" key="7">
    <source>
        <dbReference type="EMBL" id="KKU12341.1"/>
    </source>
</evidence>
<feature type="transmembrane region" description="Helical" evidence="6">
    <location>
        <begin position="240"/>
        <end position="262"/>
    </location>
</feature>
<evidence type="ECO:0000256" key="1">
    <source>
        <dbReference type="ARBA" id="ARBA00004141"/>
    </source>
</evidence>
<feature type="transmembrane region" description="Helical" evidence="6">
    <location>
        <begin position="130"/>
        <end position="153"/>
    </location>
</feature>
<accession>A0A0G1MVK2</accession>
<evidence type="ECO:0000256" key="2">
    <source>
        <dbReference type="ARBA" id="ARBA00009773"/>
    </source>
</evidence>
<sequence>MFKKIEISHRTIIFTVLFLIFLWLVYLIKDIILEVFVALLIMAILNPTVSKLSKFKIPRAVSVFVVYLLAIGVIGGAVGAIVPRLVEQTAAFASGVPKYFASLGAFPFGEQILRELLSVLSGLPTQVVKISLSFFSNLLGVLTVLILAFYLLLVRERLDEQLGSVFGEDKIREAGRLLNLLEKKLGGWARGQITLMVLVGAATYLGLLILGIPFALPLAILAGLLEIVPYMGPILSGVPAVIIGLGISPLMAAATAALYFLIQQVENYVIVPKVMEKSVGVSPIVTLLSLAIGARLAGFVGILIAVPLFITSQTLIDQYLASKKE</sequence>
<dbReference type="InterPro" id="IPR002549">
    <property type="entry name" value="AI-2E-like"/>
</dbReference>
<organism evidence="7 8">
    <name type="scientific">Candidatus Woesebacteria bacterium GW2011_GWA1_45_8</name>
    <dbReference type="NCBI Taxonomy" id="1618559"/>
    <lineage>
        <taxon>Bacteria</taxon>
        <taxon>Candidatus Woeseibacteriota</taxon>
    </lineage>
</organism>
<dbReference type="Proteomes" id="UP000034653">
    <property type="component" value="Unassembled WGS sequence"/>
</dbReference>
<keyword evidence="5 6" id="KW-0472">Membrane</keyword>
<protein>
    <recommendedName>
        <fullName evidence="9">AI-2E family transporter</fullName>
    </recommendedName>
</protein>
<evidence type="ECO:0000256" key="4">
    <source>
        <dbReference type="ARBA" id="ARBA00022989"/>
    </source>
</evidence>
<feature type="transmembrane region" description="Helical" evidence="6">
    <location>
        <begin position="193"/>
        <end position="220"/>
    </location>
</feature>
<dbReference type="Pfam" id="PF01594">
    <property type="entry name" value="AI-2E_transport"/>
    <property type="match status" value="1"/>
</dbReference>
<dbReference type="AlphaFoldDB" id="A0A0G1MVK2"/>
<dbReference type="PANTHER" id="PTHR21716:SF62">
    <property type="entry name" value="TRANSPORT PROTEIN YDBI-RELATED"/>
    <property type="match status" value="1"/>
</dbReference>
<dbReference type="PANTHER" id="PTHR21716">
    <property type="entry name" value="TRANSMEMBRANE PROTEIN"/>
    <property type="match status" value="1"/>
</dbReference>